<accession>A0ABN1W5R7</accession>
<dbReference type="Pfam" id="PF09346">
    <property type="entry name" value="SMI1_KNR4"/>
    <property type="match status" value="1"/>
</dbReference>
<comment type="caution">
    <text evidence="2">The sequence shown here is derived from an EMBL/GenBank/DDBJ whole genome shotgun (WGS) entry which is preliminary data.</text>
</comment>
<evidence type="ECO:0000313" key="2">
    <source>
        <dbReference type="EMBL" id="GAA1233819.1"/>
    </source>
</evidence>
<evidence type="ECO:0000259" key="1">
    <source>
        <dbReference type="Pfam" id="PF09346"/>
    </source>
</evidence>
<dbReference type="InterPro" id="IPR018958">
    <property type="entry name" value="Knr4/Smi1-like_dom"/>
</dbReference>
<dbReference type="InterPro" id="IPR037883">
    <property type="entry name" value="Knr4/Smi1-like_sf"/>
</dbReference>
<dbReference type="Proteomes" id="UP001500037">
    <property type="component" value="Unassembled WGS sequence"/>
</dbReference>
<protein>
    <recommendedName>
        <fullName evidence="1">Knr4/Smi1-like domain-containing protein</fullName>
    </recommendedName>
</protein>
<sequence>MGRLMLAWLWRTTTVHPDVERLKALMPPGPEDGDQVDWQAVEQDLGCRLPADFRDLIANYGVGTIDECLMVLPPTSAEHDSGIPSVGQMTPTAEKIAWLEHTKSEYPLWPAPGALLCGLRMVDINGDLAGAVYWCTTGPVPEQWPVVVWQRYRPFVEFELSMTGLLVKWLAESADIEFDQRMVFGAPHSRFIHWRAERAMREQGLDPWEYLEPLHLEANEEWEERNLTGTRPSWALAHEANIRPSAPESLPRPEGPQLTVLGVNGQSSGDLVVKASVALGSSTAAPIQLTPPLGPQGPVLEFTGPEGLLAVAFGAEVTAPEPGTPLVVSATQPLTFEARVPQSAILTDATWPDVVRRLTTDTTMKLVVQDPAMADLRAATSAEADDVIVGWWPPQG</sequence>
<gene>
    <name evidence="2" type="ORF">GCM10009665_25110</name>
</gene>
<reference evidence="2 3" key="1">
    <citation type="journal article" date="2019" name="Int. J. Syst. Evol. Microbiol.">
        <title>The Global Catalogue of Microorganisms (GCM) 10K type strain sequencing project: providing services to taxonomists for standard genome sequencing and annotation.</title>
        <authorList>
            <consortium name="The Broad Institute Genomics Platform"/>
            <consortium name="The Broad Institute Genome Sequencing Center for Infectious Disease"/>
            <person name="Wu L."/>
            <person name="Ma J."/>
        </authorList>
    </citation>
    <scope>NUCLEOTIDE SEQUENCE [LARGE SCALE GENOMIC DNA]</scope>
    <source>
        <strain evidence="2 3">JCM 13004</strain>
    </source>
</reference>
<proteinExistence type="predicted"/>
<feature type="domain" description="Knr4/Smi1-like" evidence="1">
    <location>
        <begin position="35"/>
        <end position="149"/>
    </location>
</feature>
<dbReference type="SUPFAM" id="SSF160631">
    <property type="entry name" value="SMI1/KNR4-like"/>
    <property type="match status" value="1"/>
</dbReference>
<evidence type="ECO:0000313" key="3">
    <source>
        <dbReference type="Proteomes" id="UP001500037"/>
    </source>
</evidence>
<name>A0ABN1W5R7_9ACTN</name>
<organism evidence="2 3">
    <name type="scientific">Kitasatospora nipponensis</name>
    <dbReference type="NCBI Taxonomy" id="258049"/>
    <lineage>
        <taxon>Bacteria</taxon>
        <taxon>Bacillati</taxon>
        <taxon>Actinomycetota</taxon>
        <taxon>Actinomycetes</taxon>
        <taxon>Kitasatosporales</taxon>
        <taxon>Streptomycetaceae</taxon>
        <taxon>Kitasatospora</taxon>
    </lineage>
</organism>
<dbReference type="EMBL" id="BAAALF010000034">
    <property type="protein sequence ID" value="GAA1233819.1"/>
    <property type="molecule type" value="Genomic_DNA"/>
</dbReference>
<keyword evidence="3" id="KW-1185">Reference proteome</keyword>